<evidence type="ECO:0000256" key="3">
    <source>
        <dbReference type="ARBA" id="ARBA00022741"/>
    </source>
</evidence>
<dbReference type="InterPro" id="IPR005748">
    <property type="entry name" value="DNA_mismatch_repair_MutS"/>
</dbReference>
<dbReference type="InterPro" id="IPR017261">
    <property type="entry name" value="DNA_mismatch_repair_MutS/MSH"/>
</dbReference>
<feature type="domain" description="DNA mismatch repair proteins mutS family" evidence="11">
    <location>
        <begin position="807"/>
        <end position="823"/>
    </location>
</feature>
<evidence type="ECO:0000256" key="7">
    <source>
        <dbReference type="ARBA" id="ARBA00023204"/>
    </source>
</evidence>
<dbReference type="Pfam" id="PF05190">
    <property type="entry name" value="MutS_IV"/>
    <property type="match status" value="1"/>
</dbReference>
<dbReference type="Gene3D" id="3.30.420.110">
    <property type="entry name" value="MutS, connector domain"/>
    <property type="match status" value="1"/>
</dbReference>
<evidence type="ECO:0000259" key="11">
    <source>
        <dbReference type="PROSITE" id="PS00486"/>
    </source>
</evidence>
<dbReference type="AlphaFoldDB" id="A0A6H2H7R7"/>
<dbReference type="NCBIfam" id="TIGR01070">
    <property type="entry name" value="mutS1"/>
    <property type="match status" value="1"/>
</dbReference>
<dbReference type="GO" id="GO:0030983">
    <property type="term" value="F:mismatched DNA binding"/>
    <property type="evidence" value="ECO:0007669"/>
    <property type="project" value="InterPro"/>
</dbReference>
<dbReference type="Gene3D" id="1.10.1420.10">
    <property type="match status" value="2"/>
</dbReference>
<dbReference type="GO" id="GO:0006298">
    <property type="term" value="P:mismatch repair"/>
    <property type="evidence" value="ECO:0007669"/>
    <property type="project" value="UniProtKB-UniRule"/>
</dbReference>
<evidence type="ECO:0000256" key="9">
    <source>
        <dbReference type="HAMAP-Rule" id="MF_00096"/>
    </source>
</evidence>
<dbReference type="GO" id="GO:0003684">
    <property type="term" value="F:damaged DNA binding"/>
    <property type="evidence" value="ECO:0007669"/>
    <property type="project" value="UniProtKB-UniRule"/>
</dbReference>
<dbReference type="Proteomes" id="UP000502041">
    <property type="component" value="Chromosome"/>
</dbReference>
<evidence type="ECO:0000256" key="4">
    <source>
        <dbReference type="ARBA" id="ARBA00022763"/>
    </source>
</evidence>
<keyword evidence="4 9" id="KW-0227">DNA damage</keyword>
<keyword evidence="6 9" id="KW-0238">DNA-binding</keyword>
<dbReference type="Gene3D" id="3.40.1170.10">
    <property type="entry name" value="DNA repair protein MutS, domain I"/>
    <property type="match status" value="1"/>
</dbReference>
<dbReference type="InterPro" id="IPR007695">
    <property type="entry name" value="DNA_mismatch_repair_MutS-lik_N"/>
</dbReference>
<dbReference type="SMART" id="SM00533">
    <property type="entry name" value="MUTSd"/>
    <property type="match status" value="1"/>
</dbReference>
<proteinExistence type="inferred from homology"/>
<evidence type="ECO:0000256" key="1">
    <source>
        <dbReference type="ARBA" id="ARBA00006271"/>
    </source>
</evidence>
<dbReference type="PANTHER" id="PTHR11361">
    <property type="entry name" value="DNA MISMATCH REPAIR PROTEIN MUTS FAMILY MEMBER"/>
    <property type="match status" value="1"/>
</dbReference>
<dbReference type="PIRSF" id="PIRSF037677">
    <property type="entry name" value="DNA_mis_repair_Msh6"/>
    <property type="match status" value="1"/>
</dbReference>
<evidence type="ECO:0000256" key="2">
    <source>
        <dbReference type="ARBA" id="ARBA00021982"/>
    </source>
</evidence>
<protein>
    <recommendedName>
        <fullName evidence="2 9">DNA mismatch repair protein MutS</fullName>
    </recommendedName>
</protein>
<sequence length="974" mass="107008">MQRTNNAALFIGLIQPSRNQIKLKISDTLLAKRSTQSVNIAYRLSLIAYRLSLIADQAKNGHLWLLSHFRARWLGKSTPLPIASPSFRRQWHSACIFNPSRNQFMAKDSPISPSADKAFAGHTPMMQQYFSIKADYPDTLVFYRMGDFYEVFFGDAEKAARLLDITLTKRGNSGGEPIAMAGVPFHSLEGYLAKLIKLGESVAICEQIGDVATSKGPVERKVLRVVTPGTLTDTALLSDKTESMLLAVHQGARNTCGLAWLSVTQGEIHLAQCANDELSSWLLRIAPSELIYNVDVSSSFEQRLKAQRCTVTARPAWQFEAALGQRCLLEQLEVASLASWNAQDLGDAHAAASALLGYAEHTQGRNLPHVRGLQVWRSGELIELPLNTRRNLELTQTLRGEDSPTLFSLIDSCITGMGSRALKSWLLSPRRDRSQASERLETIAYLREGTQQNLRAQLKGSSDVERITARIALRQVRPRELVALRYTLQKAEQLVPDHGACPALLAEIFTHLQPPKACEDLLARFVLDEPAALIRDGGVINHSCDEDLDELRGIQTNCDAFLLDLEGRERERTGITNLRVQFNKVHGFYIEVTQGQTAKVPDDYRRRQTLKNAERYITPELKAFEDKALSAQERALAREKFLYEQLLDQLQEFVPTLSRLARAIASLDALCALAERSLTLAWSAPSFAKEPCIDISAGRHPVVEARLAETGGGAFIANDCDMSSKSRMQIITGPNMGGKSTYMRQIALIVLLASMGSYVPAASCRLGPIDAIHTRIGAADDVANAQSTFMLEMTEAAQILHSASPHSLVLMDEIGRGTSTFDGLALAGGIAAYLHNKTQAFTLFATHYFELTEFPVQHHGAVNRHVSAIESGADIVFLHHIEPGPASKSYGIAVAKLAGVPQAVLSHARHALSALEAQQTQGQAQVDLFAPPPEAVITEQSAVERALVTIDPDALSPREALEALYRLKRLSIAA</sequence>
<keyword evidence="5 9" id="KW-0067">ATP-binding</keyword>
<gene>
    <name evidence="9 12" type="primary">mutS</name>
    <name evidence="12" type="ORF">HC248_01189</name>
</gene>
<name>A0A6H2H7R7_9BURK</name>
<dbReference type="Gene3D" id="6.10.140.430">
    <property type="match status" value="1"/>
</dbReference>
<evidence type="ECO:0000256" key="6">
    <source>
        <dbReference type="ARBA" id="ARBA00023125"/>
    </source>
</evidence>
<dbReference type="InterPro" id="IPR007696">
    <property type="entry name" value="DNA_mismatch_repair_MutS_core"/>
</dbReference>
<comment type="function">
    <text evidence="8 9">This protein is involved in the repair of mismatches in DNA. It is possible that it carries out the mismatch recognition step. This protein has a weak ATPase activity.</text>
</comment>
<dbReference type="Pfam" id="PF05188">
    <property type="entry name" value="MutS_II"/>
    <property type="match status" value="1"/>
</dbReference>
<dbReference type="EMBL" id="CP051461">
    <property type="protein sequence ID" value="QJC55905.1"/>
    <property type="molecule type" value="Genomic_DNA"/>
</dbReference>
<reference evidence="12 13" key="1">
    <citation type="submission" date="2020-04" db="EMBL/GenBank/DDBJ databases">
        <title>Complete genome of a Psychrophilic, Marine, Gas Vacuolate Bacterium Polaromonas vacuolata KCTC 22033T.</title>
        <authorList>
            <person name="Hwang K."/>
            <person name="Kim K.M."/>
        </authorList>
    </citation>
    <scope>NUCLEOTIDE SEQUENCE [LARGE SCALE GENOMIC DNA]</scope>
    <source>
        <strain evidence="12 13">KCTC 22033</strain>
    </source>
</reference>
<dbReference type="GO" id="GO:0140664">
    <property type="term" value="F:ATP-dependent DNA damage sensor activity"/>
    <property type="evidence" value="ECO:0007669"/>
    <property type="project" value="InterPro"/>
</dbReference>
<dbReference type="Pfam" id="PF05192">
    <property type="entry name" value="MutS_III"/>
    <property type="match status" value="1"/>
</dbReference>
<accession>A0A6H2H7R7</accession>
<dbReference type="Pfam" id="PF01624">
    <property type="entry name" value="MutS_I"/>
    <property type="match status" value="1"/>
</dbReference>
<evidence type="ECO:0000256" key="10">
    <source>
        <dbReference type="RuleBase" id="RU003756"/>
    </source>
</evidence>
<dbReference type="GO" id="GO:0005524">
    <property type="term" value="F:ATP binding"/>
    <property type="evidence" value="ECO:0007669"/>
    <property type="project" value="UniProtKB-UniRule"/>
</dbReference>
<dbReference type="NCBIfam" id="NF003810">
    <property type="entry name" value="PRK05399.1"/>
    <property type="match status" value="1"/>
</dbReference>
<dbReference type="HAMAP" id="MF_00096">
    <property type="entry name" value="MutS"/>
    <property type="match status" value="1"/>
</dbReference>
<keyword evidence="13" id="KW-1185">Reference proteome</keyword>
<dbReference type="InterPro" id="IPR036187">
    <property type="entry name" value="DNA_mismatch_repair_MutS_sf"/>
</dbReference>
<dbReference type="Pfam" id="PF00488">
    <property type="entry name" value="MutS_V"/>
    <property type="match status" value="1"/>
</dbReference>
<dbReference type="SUPFAM" id="SSF52540">
    <property type="entry name" value="P-loop containing nucleoside triphosphate hydrolases"/>
    <property type="match status" value="1"/>
</dbReference>
<dbReference type="InterPro" id="IPR036678">
    <property type="entry name" value="MutS_con_dom_sf"/>
</dbReference>
<dbReference type="SUPFAM" id="SSF53150">
    <property type="entry name" value="DNA repair protein MutS, domain II"/>
    <property type="match status" value="1"/>
</dbReference>
<evidence type="ECO:0000256" key="8">
    <source>
        <dbReference type="ARBA" id="ARBA00024647"/>
    </source>
</evidence>
<dbReference type="InterPro" id="IPR027417">
    <property type="entry name" value="P-loop_NTPase"/>
</dbReference>
<dbReference type="SUPFAM" id="SSF55271">
    <property type="entry name" value="DNA repair protein MutS, domain I"/>
    <property type="match status" value="1"/>
</dbReference>
<evidence type="ECO:0000256" key="5">
    <source>
        <dbReference type="ARBA" id="ARBA00022840"/>
    </source>
</evidence>
<comment type="similarity">
    <text evidence="1 9 10">Belongs to the DNA mismatch repair MutS family.</text>
</comment>
<dbReference type="KEGG" id="pvac:HC248_01189"/>
<dbReference type="SUPFAM" id="SSF48334">
    <property type="entry name" value="DNA repair protein MutS, domain III"/>
    <property type="match status" value="1"/>
</dbReference>
<evidence type="ECO:0000313" key="13">
    <source>
        <dbReference type="Proteomes" id="UP000502041"/>
    </source>
</evidence>
<dbReference type="PANTHER" id="PTHR11361:SF34">
    <property type="entry name" value="DNA MISMATCH REPAIR PROTEIN MSH1, MITOCHONDRIAL"/>
    <property type="match status" value="1"/>
</dbReference>
<dbReference type="InterPro" id="IPR045076">
    <property type="entry name" value="MutS"/>
</dbReference>
<keyword evidence="3 9" id="KW-0547">Nucleotide-binding</keyword>
<dbReference type="InterPro" id="IPR016151">
    <property type="entry name" value="DNA_mismatch_repair_MutS_N"/>
</dbReference>
<dbReference type="SMART" id="SM00534">
    <property type="entry name" value="MUTSac"/>
    <property type="match status" value="1"/>
</dbReference>
<dbReference type="FunFam" id="3.40.1170.10:FF:000001">
    <property type="entry name" value="DNA mismatch repair protein MutS"/>
    <property type="match status" value="1"/>
</dbReference>
<dbReference type="InterPro" id="IPR007860">
    <property type="entry name" value="DNA_mmatch_repair_MutS_con_dom"/>
</dbReference>
<dbReference type="PROSITE" id="PS00486">
    <property type="entry name" value="DNA_MISMATCH_REPAIR_2"/>
    <property type="match status" value="1"/>
</dbReference>
<keyword evidence="7 9" id="KW-0234">DNA repair</keyword>
<organism evidence="12 13">
    <name type="scientific">Polaromonas vacuolata</name>
    <dbReference type="NCBI Taxonomy" id="37448"/>
    <lineage>
        <taxon>Bacteria</taxon>
        <taxon>Pseudomonadati</taxon>
        <taxon>Pseudomonadota</taxon>
        <taxon>Betaproteobacteria</taxon>
        <taxon>Burkholderiales</taxon>
        <taxon>Comamonadaceae</taxon>
        <taxon>Polaromonas</taxon>
    </lineage>
</organism>
<dbReference type="InterPro" id="IPR007861">
    <property type="entry name" value="DNA_mismatch_repair_MutS_clamp"/>
</dbReference>
<dbReference type="InterPro" id="IPR000432">
    <property type="entry name" value="DNA_mismatch_repair_MutS_C"/>
</dbReference>
<feature type="binding site" evidence="9">
    <location>
        <begin position="733"/>
        <end position="740"/>
    </location>
    <ligand>
        <name>ATP</name>
        <dbReference type="ChEBI" id="CHEBI:30616"/>
    </ligand>
</feature>
<evidence type="ECO:0000313" key="12">
    <source>
        <dbReference type="EMBL" id="QJC55905.1"/>
    </source>
</evidence>
<dbReference type="GO" id="GO:0005829">
    <property type="term" value="C:cytosol"/>
    <property type="evidence" value="ECO:0007669"/>
    <property type="project" value="TreeGrafter"/>
</dbReference>
<dbReference type="Gene3D" id="3.40.50.300">
    <property type="entry name" value="P-loop containing nucleotide triphosphate hydrolases"/>
    <property type="match status" value="1"/>
</dbReference>